<reference evidence="3" key="1">
    <citation type="submission" date="2015-07" db="EMBL/GenBank/DDBJ databases">
        <title>Adaptation to a free-living lifestyle via gene acquisitions in the diplomonad Trepomonas sp. PC1.</title>
        <authorList>
            <person name="Xu F."/>
            <person name="Jerlstrom-Hultqvist J."/>
            <person name="Kolisko M."/>
            <person name="Simpson A.G.B."/>
            <person name="Roger A.J."/>
            <person name="Svard S.G."/>
            <person name="Andersson J.O."/>
        </authorList>
    </citation>
    <scope>NUCLEOTIDE SEQUENCE</scope>
    <source>
        <strain evidence="3">PC1</strain>
    </source>
</reference>
<dbReference type="SMART" id="SM00244">
    <property type="entry name" value="PHB"/>
    <property type="match status" value="1"/>
</dbReference>
<name>A0A146KGJ3_9EUKA</name>
<dbReference type="InterPro" id="IPR050710">
    <property type="entry name" value="Band7/mec-2_domain"/>
</dbReference>
<evidence type="ECO:0000313" key="3">
    <source>
        <dbReference type="EMBL" id="JAP95268.1"/>
    </source>
</evidence>
<gene>
    <name evidence="3" type="ORF">TPC1_11798</name>
</gene>
<dbReference type="PANTHER" id="PTHR43327">
    <property type="entry name" value="STOMATIN-LIKE PROTEIN 2, MITOCHONDRIAL"/>
    <property type="match status" value="1"/>
</dbReference>
<dbReference type="InterPro" id="IPR036013">
    <property type="entry name" value="Band_7/SPFH_dom_sf"/>
</dbReference>
<dbReference type="PANTHER" id="PTHR43327:SF10">
    <property type="entry name" value="STOMATIN-LIKE PROTEIN 2, MITOCHONDRIAL"/>
    <property type="match status" value="1"/>
</dbReference>
<dbReference type="InterPro" id="IPR001107">
    <property type="entry name" value="Band_7"/>
</dbReference>
<dbReference type="GO" id="GO:0007005">
    <property type="term" value="P:mitochondrion organization"/>
    <property type="evidence" value="ECO:0007669"/>
    <property type="project" value="TreeGrafter"/>
</dbReference>
<keyword evidence="1" id="KW-0472">Membrane</keyword>
<dbReference type="Pfam" id="PF01145">
    <property type="entry name" value="Band_7"/>
    <property type="match status" value="1"/>
</dbReference>
<dbReference type="EMBL" id="GDID01001338">
    <property type="protein sequence ID" value="JAP95268.1"/>
    <property type="molecule type" value="Transcribed_RNA"/>
</dbReference>
<proteinExistence type="predicted"/>
<dbReference type="GO" id="GO:0005739">
    <property type="term" value="C:mitochondrion"/>
    <property type="evidence" value="ECO:0007669"/>
    <property type="project" value="TreeGrafter"/>
</dbReference>
<keyword evidence="1" id="KW-1133">Transmembrane helix</keyword>
<dbReference type="AlphaFoldDB" id="A0A146KGJ3"/>
<dbReference type="SUPFAM" id="SSF117892">
    <property type="entry name" value="Band 7/SPFH domain"/>
    <property type="match status" value="1"/>
</dbReference>
<evidence type="ECO:0000256" key="1">
    <source>
        <dbReference type="SAM" id="Phobius"/>
    </source>
</evidence>
<dbReference type="Gene3D" id="3.30.479.30">
    <property type="entry name" value="Band 7 domain"/>
    <property type="match status" value="1"/>
</dbReference>
<feature type="non-terminal residue" evidence="3">
    <location>
        <position position="1"/>
    </location>
</feature>
<keyword evidence="1" id="KW-0812">Transmembrane</keyword>
<protein>
    <submittedName>
        <fullName evidence="3">SPFH domain/Band 7 family protein</fullName>
    </submittedName>
</protein>
<accession>A0A146KGJ3</accession>
<feature type="domain" description="Band 7" evidence="2">
    <location>
        <begin position="25"/>
        <end position="204"/>
    </location>
</feature>
<evidence type="ECO:0000259" key="2">
    <source>
        <dbReference type="SMART" id="SM00244"/>
    </source>
</evidence>
<feature type="transmembrane region" description="Helical" evidence="1">
    <location>
        <begin position="6"/>
        <end position="30"/>
    </location>
</feature>
<organism evidence="3">
    <name type="scientific">Trepomonas sp. PC1</name>
    <dbReference type="NCBI Taxonomy" id="1076344"/>
    <lineage>
        <taxon>Eukaryota</taxon>
        <taxon>Metamonada</taxon>
        <taxon>Diplomonadida</taxon>
        <taxon>Hexamitidae</taxon>
        <taxon>Hexamitinae</taxon>
        <taxon>Trepomonas</taxon>
    </lineage>
</organism>
<sequence length="338" mass="38258">GAIIGIVVAAIVVLALLVLWCVFGCCAIIVRQEKSVCMESMGKFKRVLEPGFHMITPVVEHPRQLVWKKTTYDSYGHTQISAHSTQYVDMREDIFILHDLDVFSQDHNALKISCFIIFNIEDVKKCIYEIENLYGAIFNTAQSQLNEIFAELPFLECLTGQQRINQMMKQRFSQTFSNWGVRLHSLDVLKIMPTQMIAQLESQMIGERTRRSELIIADAQREAQRLQSEGTKIVLQNRGMGEQEVIKKTSEGQAQAALLQAGAEAESLKVMKLQLENEGYSYTDYVQTDKYTRGLWAQGQQNNQRKLVLPFIKAGQNGILGSTKVGSVGQKKRFGDLD</sequence>